<proteinExistence type="predicted"/>
<dbReference type="AlphaFoldDB" id="A0A9W7ZIQ0"/>
<dbReference type="PANTHER" id="PTHR47957:SF3">
    <property type="entry name" value="ATP-DEPENDENT HELICASE HRQ1"/>
    <property type="match status" value="1"/>
</dbReference>
<evidence type="ECO:0000259" key="4">
    <source>
        <dbReference type="PROSITE" id="PS51194"/>
    </source>
</evidence>
<dbReference type="GO" id="GO:0036297">
    <property type="term" value="P:interstrand cross-link repair"/>
    <property type="evidence" value="ECO:0007669"/>
    <property type="project" value="TreeGrafter"/>
</dbReference>
<dbReference type="InterPro" id="IPR014001">
    <property type="entry name" value="Helicase_ATP-bd"/>
</dbReference>
<evidence type="ECO:0000313" key="6">
    <source>
        <dbReference type="Proteomes" id="UP001150569"/>
    </source>
</evidence>
<dbReference type="GO" id="GO:0043138">
    <property type="term" value="F:3'-5' DNA helicase activity"/>
    <property type="evidence" value="ECO:0007669"/>
    <property type="project" value="TreeGrafter"/>
</dbReference>
<name>A0A9W7ZIQ0_9FUNG</name>
<gene>
    <name evidence="5" type="primary">HRQ1_2</name>
    <name evidence="5" type="ORF">IWQ60_011943</name>
</gene>
<dbReference type="InterPro" id="IPR055227">
    <property type="entry name" value="HRQ1_WHD"/>
</dbReference>
<dbReference type="OrthoDB" id="18781at2759"/>
<dbReference type="InterPro" id="IPR011545">
    <property type="entry name" value="DEAD/DEAH_box_helicase_dom"/>
</dbReference>
<keyword evidence="5" id="KW-0378">Hydrolase</keyword>
<dbReference type="InterPro" id="IPR001650">
    <property type="entry name" value="Helicase_C-like"/>
</dbReference>
<dbReference type="SMART" id="SM00487">
    <property type="entry name" value="DEXDc"/>
    <property type="match status" value="1"/>
</dbReference>
<feature type="non-terminal residue" evidence="5">
    <location>
        <position position="914"/>
    </location>
</feature>
<dbReference type="EMBL" id="JANBPT010001515">
    <property type="protein sequence ID" value="KAJ1907044.1"/>
    <property type="molecule type" value="Genomic_DNA"/>
</dbReference>
<feature type="domain" description="Helicase C-terminal" evidence="4">
    <location>
        <begin position="499"/>
        <end position="653"/>
    </location>
</feature>
<dbReference type="SMART" id="SM00490">
    <property type="entry name" value="HELICc"/>
    <property type="match status" value="1"/>
</dbReference>
<dbReference type="GO" id="GO:0005524">
    <property type="term" value="F:ATP binding"/>
    <property type="evidence" value="ECO:0007669"/>
    <property type="project" value="UniProtKB-KW"/>
</dbReference>
<evidence type="ECO:0000259" key="3">
    <source>
        <dbReference type="PROSITE" id="PS51192"/>
    </source>
</evidence>
<dbReference type="SUPFAM" id="SSF52540">
    <property type="entry name" value="P-loop containing nucleoside triphosphate hydrolases"/>
    <property type="match status" value="1"/>
</dbReference>
<keyword evidence="5" id="KW-0347">Helicase</keyword>
<evidence type="ECO:0000313" key="5">
    <source>
        <dbReference type="EMBL" id="KAJ1907044.1"/>
    </source>
</evidence>
<dbReference type="Pfam" id="PF00271">
    <property type="entry name" value="Helicase_C"/>
    <property type="match status" value="1"/>
</dbReference>
<accession>A0A9W7ZIQ0</accession>
<dbReference type="Pfam" id="PF00270">
    <property type="entry name" value="DEAD"/>
    <property type="match status" value="1"/>
</dbReference>
<dbReference type="Proteomes" id="UP001150569">
    <property type="component" value="Unassembled WGS sequence"/>
</dbReference>
<comment type="caution">
    <text evidence="5">The sequence shown here is derived from an EMBL/GenBank/DDBJ whole genome shotgun (WGS) entry which is preliminary data.</text>
</comment>
<dbReference type="Pfam" id="PF22982">
    <property type="entry name" value="WHD_HRQ1"/>
    <property type="match status" value="1"/>
</dbReference>
<dbReference type="Gene3D" id="3.40.50.300">
    <property type="entry name" value="P-loop containing nucleotide triphosphate hydrolases"/>
    <property type="match status" value="2"/>
</dbReference>
<dbReference type="PROSITE" id="PS51192">
    <property type="entry name" value="HELICASE_ATP_BIND_1"/>
    <property type="match status" value="1"/>
</dbReference>
<dbReference type="GO" id="GO:0005634">
    <property type="term" value="C:nucleus"/>
    <property type="evidence" value="ECO:0007669"/>
    <property type="project" value="TreeGrafter"/>
</dbReference>
<dbReference type="CDD" id="cd18797">
    <property type="entry name" value="SF2_C_Hrq"/>
    <property type="match status" value="1"/>
</dbReference>
<evidence type="ECO:0000256" key="2">
    <source>
        <dbReference type="ARBA" id="ARBA00022840"/>
    </source>
</evidence>
<keyword evidence="2" id="KW-0067">ATP-binding</keyword>
<dbReference type="GO" id="GO:0006289">
    <property type="term" value="P:nucleotide-excision repair"/>
    <property type="evidence" value="ECO:0007669"/>
    <property type="project" value="TreeGrafter"/>
</dbReference>
<dbReference type="CDD" id="cd17923">
    <property type="entry name" value="DEXHc_Hrq1-like"/>
    <property type="match status" value="1"/>
</dbReference>
<dbReference type="GO" id="GO:0003676">
    <property type="term" value="F:nucleic acid binding"/>
    <property type="evidence" value="ECO:0007669"/>
    <property type="project" value="InterPro"/>
</dbReference>
<dbReference type="PROSITE" id="PS51194">
    <property type="entry name" value="HELICASE_CTER"/>
    <property type="match status" value="1"/>
</dbReference>
<feature type="domain" description="Helicase ATP-binding" evidence="3">
    <location>
        <begin position="283"/>
        <end position="469"/>
    </location>
</feature>
<keyword evidence="6" id="KW-1185">Reference proteome</keyword>
<evidence type="ECO:0000256" key="1">
    <source>
        <dbReference type="ARBA" id="ARBA00022741"/>
    </source>
</evidence>
<keyword evidence="1" id="KW-0547">Nucleotide-binding</keyword>
<organism evidence="5 6">
    <name type="scientific">Tieghemiomyces parasiticus</name>
    <dbReference type="NCBI Taxonomy" id="78921"/>
    <lineage>
        <taxon>Eukaryota</taxon>
        <taxon>Fungi</taxon>
        <taxon>Fungi incertae sedis</taxon>
        <taxon>Zoopagomycota</taxon>
        <taxon>Kickxellomycotina</taxon>
        <taxon>Dimargaritomycetes</taxon>
        <taxon>Dimargaritales</taxon>
        <taxon>Dimargaritaceae</taxon>
        <taxon>Tieghemiomyces</taxon>
    </lineage>
</organism>
<reference evidence="5" key="1">
    <citation type="submission" date="2022-07" db="EMBL/GenBank/DDBJ databases">
        <title>Phylogenomic reconstructions and comparative analyses of Kickxellomycotina fungi.</title>
        <authorList>
            <person name="Reynolds N.K."/>
            <person name="Stajich J.E."/>
            <person name="Barry K."/>
            <person name="Grigoriev I.V."/>
            <person name="Crous P."/>
            <person name="Smith M.E."/>
        </authorList>
    </citation>
    <scope>NUCLEOTIDE SEQUENCE</scope>
    <source>
        <strain evidence="5">RSA 861</strain>
    </source>
</reference>
<sequence>MADVADLPEYLLRLRRLFQQLNLLYQFLRIKTTASLIPVEKLLTGLEANTQETLTLGDWVAFQAVDPSVQVLYLAPNFLTTLTPNPAAEFSQKLTTTAPQRPSDYLRRGNEVLAVHLTDTVDPETPAPKRARKGRGIAQRPTVPSALVVTKWIHHYNSRFDRQLSEFWRRCTDRGSDPAVVIATETRERFPHLTVDPRPVEPTLNNAAAAKGEPKFDAPTYVERLKARSDAAERIPGHGYRVNEARVAEYASVAPTALDPRVLDTLRQLHSVESLYSHQAAAIEGVLDGRHVVISTATASGKSLVFQAPILHTLLQDPRACALAIYPTKALTQDQIRAFRDLLAHHPNELGDVTVAVYDGDTPTGPTVRSEIRERAAVVFTNPDMLHTAILPHHPRWQRFLSRLRYVVLDELHVYQGDFGAHVAWILRRLQRLCTALGNPHVQFIASSATIADPGGHLRTLAGISLRSPPLLVDRDGSAAGPRHLLLWRPSNPNHQVEVADRLLELLRAGARTLVFCKSRRACELVFQLTRERLRRDPLLTPFLPRIFSYRGGYLPTQRRLIESQLFHGELLAVIATNALELGIDVGQLDAVLMCGVPTSLASFHQQAGRAGRRGQGALVLVVPDLADAWDNMYAQQPQVLFEARPPDLALDIYQPAVCVPQLQCAAFERKIDLVGDVSLFGDDAVALVRENLLHDTDGLYITHPTYRPYPPAVVDIRGGQETYFGVLDTTHDAYTVIEELELSRALFTVYEDGVFLFQGRNYTMDRVVPAQRAVLVRRSLEPCYTIPRTVTRCELPTSWTAEQIVRGVAVGSGRLEVITQTLGFHRFDIHTNKLVETVERKSPELAMPGFGMWVDLPHGMLTTLQQTSHTIGPSLHAIYHCLAQVLPAFMPFSVRGHVYDQTHPDLPIARLPR</sequence>
<dbReference type="PANTHER" id="PTHR47957">
    <property type="entry name" value="ATP-DEPENDENT HELICASE HRQ1"/>
    <property type="match status" value="1"/>
</dbReference>
<dbReference type="InterPro" id="IPR027417">
    <property type="entry name" value="P-loop_NTPase"/>
</dbReference>
<protein>
    <submittedName>
        <fullName evidence="5">ATP-dependent 3'-5' DNA helicase</fullName>
    </submittedName>
</protein>